<feature type="compositionally biased region" description="Acidic residues" evidence="1">
    <location>
        <begin position="454"/>
        <end position="469"/>
    </location>
</feature>
<dbReference type="AlphaFoldDB" id="A0A316UVQ2"/>
<feature type="compositionally biased region" description="Basic and acidic residues" evidence="1">
    <location>
        <begin position="534"/>
        <end position="588"/>
    </location>
</feature>
<accession>A0A316UVQ2</accession>
<feature type="compositionally biased region" description="Low complexity" evidence="1">
    <location>
        <begin position="374"/>
        <end position="388"/>
    </location>
</feature>
<reference evidence="2 3" key="1">
    <citation type="journal article" date="2018" name="Mol. Biol. Evol.">
        <title>Broad Genomic Sampling Reveals a Smut Pathogenic Ancestry of the Fungal Clade Ustilaginomycotina.</title>
        <authorList>
            <person name="Kijpornyongpan T."/>
            <person name="Mondo S.J."/>
            <person name="Barry K."/>
            <person name="Sandor L."/>
            <person name="Lee J."/>
            <person name="Lipzen A."/>
            <person name="Pangilinan J."/>
            <person name="LaButti K."/>
            <person name="Hainaut M."/>
            <person name="Henrissat B."/>
            <person name="Grigoriev I.V."/>
            <person name="Spatafora J.W."/>
            <person name="Aime M.C."/>
        </authorList>
    </citation>
    <scope>NUCLEOTIDE SEQUENCE [LARGE SCALE GENOMIC DNA]</scope>
    <source>
        <strain evidence="2 3">MCA 5214</strain>
    </source>
</reference>
<evidence type="ECO:0000313" key="3">
    <source>
        <dbReference type="Proteomes" id="UP000245884"/>
    </source>
</evidence>
<dbReference type="RefSeq" id="XP_025363989.1">
    <property type="nucleotide sequence ID" value="XM_025503198.1"/>
</dbReference>
<protein>
    <submittedName>
        <fullName evidence="2">Uncharacterized protein</fullName>
    </submittedName>
</protein>
<gene>
    <name evidence="2" type="ORF">BDZ90DRAFT_107052</name>
</gene>
<keyword evidence="3" id="KW-1185">Reference proteome</keyword>
<evidence type="ECO:0000313" key="2">
    <source>
        <dbReference type="EMBL" id="PWN29377.1"/>
    </source>
</evidence>
<proteinExistence type="predicted"/>
<evidence type="ECO:0000256" key="1">
    <source>
        <dbReference type="SAM" id="MobiDB-lite"/>
    </source>
</evidence>
<feature type="region of interest" description="Disordered" evidence="1">
    <location>
        <begin position="218"/>
        <end position="352"/>
    </location>
</feature>
<sequence>MSHLPSPARETRVLFNHHAARLVKSIPPSHPPNRVNGHIPRDHLGPGSIYQAHAETIGVVLQDWQGKLQLCAVPDIPLSSDSDHHDNGGGSLVLTIEQPYNALAQVYGAQRRQVLPFRSYTTSAREEGQAMPENTVPRDTFVGLGAGEDGQYGGSFWFFEDVSEPGAEGRYRAEMAGMGKRAIWTLWLFDAQPHLVGGLRDVLAHYPLPSAEKTVIEVNGSTTSPPAPAPKPEELKAPAKARRPLPTPPAKKSDTEGSPPRRMPLGDITNVVAKEQQDSEEQQPQHQQPQPLPSSPLPATPAAVPVKPESLRHTSSPEEPLADADEVGEALRAVPRTPSPTQPGPSSLRHSLVAVDDATGAIVAVVAHNVELSTTSSASSHGTISSSTAPTPKPSVLRAADIYRDPDVLRSPSRKGSELGADTFAPPPIPAKDQEEAIRDSVASSANFFSAQEEISDADSSEEGDEVDEVELRNGAAQQDGFTSLTRKAAKHGIASHRPELLRDDGEDDDGAVSDASGSTVGGPAVQLWRKARGGREGEKKRAAKKQEKEDRKIAEAEAKEAAIREAKEAAEREAKAKEQVKNTEKTLPRPAQRDSIATLEDLSPQETTPATNADDTLAAETHKLLLHGHVPRALMCTTDFVSAEDRVWREAIEAGHLPIDGAYTHLVALPGTSPSAVATPIEEKDEGEDDLSLDPAARDAQEIRLPARKYLQGGTVLIEFLAGGSRIGASLLGTSGPEEQEEEAIKGTSEGAAPAASSNGNGVLSLIPALPSHFLAYFTAAASASTTALPSAASSSWETATTLATGSRNLLATSVTSAISGISGFTSYALSAPGALMSWFAMPDEPILSASKEEEEDDDWEYAIPDFDPTSLASTPRPVYRRKRPAPSFEAGFNVRRAGDSNDETAIKGKEGGDDAAQLAPIPSSFSRRTGQQALRDAQRSPQAEQRYSIIHFDGDGVGRRAFFRGEGMGHSPYTSPLGPL</sequence>
<feature type="region of interest" description="Disordered" evidence="1">
    <location>
        <begin position="374"/>
        <end position="613"/>
    </location>
</feature>
<feature type="compositionally biased region" description="Polar residues" evidence="1">
    <location>
        <begin position="476"/>
        <end position="486"/>
    </location>
</feature>
<organism evidence="2 3">
    <name type="scientific">Jaminaea rosea</name>
    <dbReference type="NCBI Taxonomy" id="1569628"/>
    <lineage>
        <taxon>Eukaryota</taxon>
        <taxon>Fungi</taxon>
        <taxon>Dikarya</taxon>
        <taxon>Basidiomycota</taxon>
        <taxon>Ustilaginomycotina</taxon>
        <taxon>Exobasidiomycetes</taxon>
        <taxon>Microstromatales</taxon>
        <taxon>Microstromatales incertae sedis</taxon>
        <taxon>Jaminaea</taxon>
    </lineage>
</organism>
<feature type="compositionally biased region" description="Pro residues" evidence="1">
    <location>
        <begin position="290"/>
        <end position="299"/>
    </location>
</feature>
<dbReference type="Proteomes" id="UP000245884">
    <property type="component" value="Unassembled WGS sequence"/>
</dbReference>
<dbReference type="OrthoDB" id="2551385at2759"/>
<feature type="region of interest" description="Disordered" evidence="1">
    <location>
        <begin position="733"/>
        <end position="758"/>
    </location>
</feature>
<name>A0A316UVQ2_9BASI</name>
<dbReference type="EMBL" id="KZ819663">
    <property type="protein sequence ID" value="PWN29377.1"/>
    <property type="molecule type" value="Genomic_DNA"/>
</dbReference>
<dbReference type="GeneID" id="37025021"/>